<name>E8LYB4_9VIBR</name>
<protein>
    <submittedName>
        <fullName evidence="3">YD repeat protein</fullName>
    </submittedName>
</protein>
<dbReference type="InterPro" id="IPR056823">
    <property type="entry name" value="TEN-like_YD-shell"/>
</dbReference>
<dbReference type="eggNOG" id="COG3209">
    <property type="taxonomic scope" value="Bacteria"/>
</dbReference>
<accession>E8LYB4</accession>
<sequence length="418" mass="47657">MTSVSALEQVFEITYDDTPQNVASRLTYPNGMEQVLSFDDIGDISKLEYRKGEKTVGNFVFGFDVAGKLTQLESSELLPLERPQVQATYNSLNQISSWDGDSKAFIYDADGNLIQGLLPGEVPFVADYDAENRLTEIRFEQNGAQVEERFEYGHDHFLRVYQRFENNIKTAEKRFVRLGLIELQERDSENNVLANNVWRPDRKGGVAGLLMRQQSQQNTYYMTNHLGHVYGVFDQAGERLSQRGYSPYGRVSGDDFVLQPFGMSTKRSDFTSGIVYFGYRFYMPNLGRWLNRDPLQEQGGINLYAYVDGDPLGYVDPDGRLAMVTPPPALPIFPPTNTMTNASPEKGWVDDREASVMYDYYKNSCGPELPPSGDECQDYRNEAHQANMCAHLRAQWDEKFWPGRHTSYQRSSEKGEKV</sequence>
<dbReference type="PANTHER" id="PTHR32305:SF15">
    <property type="entry name" value="PROTEIN RHSA-RELATED"/>
    <property type="match status" value="1"/>
</dbReference>
<dbReference type="PANTHER" id="PTHR32305">
    <property type="match status" value="1"/>
</dbReference>
<comment type="caution">
    <text evidence="3">The sequence shown here is derived from an EMBL/GenBank/DDBJ whole genome shotgun (WGS) entry which is preliminary data.</text>
</comment>
<dbReference type="InterPro" id="IPR050708">
    <property type="entry name" value="T6SS_VgrG/RHS"/>
</dbReference>
<keyword evidence="1" id="KW-0677">Repeat</keyword>
<dbReference type="Gene3D" id="2.180.10.10">
    <property type="entry name" value="RHS repeat-associated core"/>
    <property type="match status" value="1"/>
</dbReference>
<reference evidence="3 4" key="1">
    <citation type="journal article" date="2012" name="Int. J. Syst. Evol. Microbiol.">
        <title>Vibrio caribbeanicus sp. nov., isolated from the marine sponge Scleritoderma cyanea.</title>
        <authorList>
            <person name="Hoffmann M."/>
            <person name="Monday S.R."/>
            <person name="Allard M.W."/>
            <person name="Strain E.A."/>
            <person name="Whittaker P."/>
            <person name="Naum M."/>
            <person name="McCarthy P.J."/>
            <person name="Lopez J.V."/>
            <person name="Fischer M."/>
            <person name="Brown E.W."/>
        </authorList>
    </citation>
    <scope>NUCLEOTIDE SEQUENCE [LARGE SCALE GENOMIC DNA]</scope>
    <source>
        <strain evidence="3 4">LMG 20546</strain>
    </source>
</reference>
<dbReference type="STRING" id="945543.VIBR0546_02675"/>
<dbReference type="Proteomes" id="UP000004371">
    <property type="component" value="Unassembled WGS sequence"/>
</dbReference>
<dbReference type="AlphaFoldDB" id="E8LYB4"/>
<gene>
    <name evidence="3" type="ORF">VIBR0546_02675</name>
</gene>
<dbReference type="Pfam" id="PF25023">
    <property type="entry name" value="TEN_YD-shell"/>
    <property type="match status" value="1"/>
</dbReference>
<evidence type="ECO:0000313" key="3">
    <source>
        <dbReference type="EMBL" id="EGA64202.1"/>
    </source>
</evidence>
<feature type="domain" description="Teneurin-like YD-shell" evidence="2">
    <location>
        <begin position="209"/>
        <end position="293"/>
    </location>
</feature>
<evidence type="ECO:0000256" key="1">
    <source>
        <dbReference type="ARBA" id="ARBA00022737"/>
    </source>
</evidence>
<dbReference type="EMBL" id="AEVS01000090">
    <property type="protein sequence ID" value="EGA64202.1"/>
    <property type="molecule type" value="Genomic_DNA"/>
</dbReference>
<dbReference type="InterPro" id="IPR022385">
    <property type="entry name" value="Rhs_assc_core"/>
</dbReference>
<dbReference type="RefSeq" id="WP_006880842.1">
    <property type="nucleotide sequence ID" value="NZ_AEVS01000090.1"/>
</dbReference>
<evidence type="ECO:0000313" key="4">
    <source>
        <dbReference type="Proteomes" id="UP000004371"/>
    </source>
</evidence>
<organism evidence="3 4">
    <name type="scientific">Vibrio brasiliensis LMG 20546</name>
    <dbReference type="NCBI Taxonomy" id="945543"/>
    <lineage>
        <taxon>Bacteria</taxon>
        <taxon>Pseudomonadati</taxon>
        <taxon>Pseudomonadota</taxon>
        <taxon>Gammaproteobacteria</taxon>
        <taxon>Vibrionales</taxon>
        <taxon>Vibrionaceae</taxon>
        <taxon>Vibrio</taxon>
        <taxon>Vibrio oreintalis group</taxon>
    </lineage>
</organism>
<keyword evidence="4" id="KW-1185">Reference proteome</keyword>
<evidence type="ECO:0000259" key="2">
    <source>
        <dbReference type="Pfam" id="PF25023"/>
    </source>
</evidence>
<dbReference type="NCBIfam" id="TIGR03696">
    <property type="entry name" value="Rhs_assc_core"/>
    <property type="match status" value="1"/>
</dbReference>
<proteinExistence type="predicted"/>